<comment type="function">
    <text evidence="3">Adenine glycosylase active on G-A mispairs. MutY also corrects error-prone DNA synthesis past GO lesions which are due to the oxidatively damaged form of guanine: 7,8-dihydro-8-oxoguanine (8-oxo-dGTP).</text>
</comment>
<dbReference type="PROSITE" id="PS00893">
    <property type="entry name" value="NUDIX_BOX"/>
    <property type="match status" value="1"/>
</dbReference>
<dbReference type="Pfam" id="PF00730">
    <property type="entry name" value="HhH-GPD"/>
    <property type="match status" value="1"/>
</dbReference>
<dbReference type="InterPro" id="IPR000086">
    <property type="entry name" value="NUDIX_hydrolase_dom"/>
</dbReference>
<dbReference type="SMART" id="SM00478">
    <property type="entry name" value="ENDO3c"/>
    <property type="match status" value="1"/>
</dbReference>
<dbReference type="GO" id="GO:0006284">
    <property type="term" value="P:base-excision repair"/>
    <property type="evidence" value="ECO:0007669"/>
    <property type="project" value="InterPro"/>
</dbReference>
<evidence type="ECO:0000256" key="2">
    <source>
        <dbReference type="ARBA" id="ARBA00001966"/>
    </source>
</evidence>
<dbReference type="InterPro" id="IPR003265">
    <property type="entry name" value="HhH-GPD_domain"/>
</dbReference>
<reference evidence="16 17" key="1">
    <citation type="journal article" date="2018" name="Nat. Biotechnol.">
        <title>A standardized bacterial taxonomy based on genome phylogeny substantially revises the tree of life.</title>
        <authorList>
            <person name="Parks D.H."/>
            <person name="Chuvochina M."/>
            <person name="Waite D.W."/>
            <person name="Rinke C."/>
            <person name="Skarshewski A."/>
            <person name="Chaumeil P.A."/>
            <person name="Hugenholtz P."/>
        </authorList>
    </citation>
    <scope>NUCLEOTIDE SEQUENCE [LARGE SCALE GENOMIC DNA]</scope>
    <source>
        <strain evidence="16">UBA8781</strain>
    </source>
</reference>
<evidence type="ECO:0000256" key="5">
    <source>
        <dbReference type="ARBA" id="ARBA00012045"/>
    </source>
</evidence>
<comment type="cofactor">
    <cofactor evidence="2">
        <name>[4Fe-4S] cluster</name>
        <dbReference type="ChEBI" id="CHEBI:49883"/>
    </cofactor>
</comment>
<evidence type="ECO:0000313" key="17">
    <source>
        <dbReference type="Proteomes" id="UP000264141"/>
    </source>
</evidence>
<dbReference type="EC" id="3.2.2.31" evidence="5"/>
<keyword evidence="14" id="KW-0326">Glycosidase</keyword>
<dbReference type="AlphaFoldDB" id="A0A3D1JEX8"/>
<name>A0A3D1JEX8_9CHLR</name>
<comment type="catalytic activity">
    <reaction evidence="1">
        <text>Hydrolyzes free adenine bases from 7,8-dihydro-8-oxoguanine:adenine mismatched double-stranded DNA, leaving an apurinic site.</text>
        <dbReference type="EC" id="3.2.2.31"/>
    </reaction>
</comment>
<dbReference type="CDD" id="cd00056">
    <property type="entry name" value="ENDO3c"/>
    <property type="match status" value="1"/>
</dbReference>
<dbReference type="InterPro" id="IPR023170">
    <property type="entry name" value="HhH_base_excis_C"/>
</dbReference>
<dbReference type="Proteomes" id="UP000264141">
    <property type="component" value="Unassembled WGS sequence"/>
</dbReference>
<dbReference type="PROSITE" id="PS01155">
    <property type="entry name" value="ENDONUCLEASE_III_2"/>
    <property type="match status" value="1"/>
</dbReference>
<keyword evidence="7" id="KW-0004">4Fe-4S</keyword>
<evidence type="ECO:0000256" key="1">
    <source>
        <dbReference type="ARBA" id="ARBA00000843"/>
    </source>
</evidence>
<dbReference type="InterPro" id="IPR020084">
    <property type="entry name" value="NUDIX_hydrolase_CS"/>
</dbReference>
<dbReference type="SUPFAM" id="SSF55811">
    <property type="entry name" value="Nudix"/>
    <property type="match status" value="1"/>
</dbReference>
<evidence type="ECO:0000256" key="13">
    <source>
        <dbReference type="ARBA" id="ARBA00023204"/>
    </source>
</evidence>
<evidence type="ECO:0000256" key="11">
    <source>
        <dbReference type="ARBA" id="ARBA00023004"/>
    </source>
</evidence>
<dbReference type="Gene3D" id="1.10.340.30">
    <property type="entry name" value="Hypothetical protein, domain 2"/>
    <property type="match status" value="1"/>
</dbReference>
<feature type="domain" description="Nudix hydrolase" evidence="15">
    <location>
        <begin position="226"/>
        <end position="350"/>
    </location>
</feature>
<dbReference type="Pfam" id="PF14815">
    <property type="entry name" value="NUDIX_4"/>
    <property type="match status" value="1"/>
</dbReference>
<dbReference type="GO" id="GO:0000701">
    <property type="term" value="F:purine-specific mismatch base pair DNA N-glycosylase activity"/>
    <property type="evidence" value="ECO:0007669"/>
    <property type="project" value="UniProtKB-EC"/>
</dbReference>
<evidence type="ECO:0000259" key="15">
    <source>
        <dbReference type="PROSITE" id="PS51462"/>
    </source>
</evidence>
<gene>
    <name evidence="16" type="primary">mutY</name>
    <name evidence="16" type="ORF">DEQ80_02960</name>
</gene>
<accession>A0A3D1JEX8</accession>
<keyword evidence="12" id="KW-0411">Iron-sulfur</keyword>
<comment type="similarity">
    <text evidence="4">Belongs to the Nth/MutY family.</text>
</comment>
<proteinExistence type="inferred from homology"/>
<dbReference type="FunFam" id="1.10.340.30:FF:000002">
    <property type="entry name" value="Adenine DNA glycosylase"/>
    <property type="match status" value="1"/>
</dbReference>
<evidence type="ECO:0000256" key="8">
    <source>
        <dbReference type="ARBA" id="ARBA00022723"/>
    </source>
</evidence>
<dbReference type="InterPro" id="IPR003651">
    <property type="entry name" value="Endonuclease3_FeS-loop_motif"/>
</dbReference>
<evidence type="ECO:0000256" key="6">
    <source>
        <dbReference type="ARBA" id="ARBA00022023"/>
    </source>
</evidence>
<dbReference type="PANTHER" id="PTHR42944:SF1">
    <property type="entry name" value="ADENINE DNA GLYCOSYLASE"/>
    <property type="match status" value="1"/>
</dbReference>
<keyword evidence="9" id="KW-0227">DNA damage</keyword>
<dbReference type="GO" id="GO:0051539">
    <property type="term" value="F:4 iron, 4 sulfur cluster binding"/>
    <property type="evidence" value="ECO:0007669"/>
    <property type="project" value="UniProtKB-KW"/>
</dbReference>
<dbReference type="OrthoDB" id="9802365at2"/>
<dbReference type="Gene3D" id="3.90.79.10">
    <property type="entry name" value="Nucleoside Triphosphate Pyrophosphohydrolase"/>
    <property type="match status" value="1"/>
</dbReference>
<evidence type="ECO:0000313" key="16">
    <source>
        <dbReference type="EMBL" id="HCE16797.1"/>
    </source>
</evidence>
<dbReference type="InterPro" id="IPR005760">
    <property type="entry name" value="A/G_AdeGlyc_MutY"/>
</dbReference>
<dbReference type="InterPro" id="IPR044298">
    <property type="entry name" value="MIG/MutY"/>
</dbReference>
<dbReference type="GO" id="GO:0032357">
    <property type="term" value="F:oxidized purine DNA binding"/>
    <property type="evidence" value="ECO:0007669"/>
    <property type="project" value="TreeGrafter"/>
</dbReference>
<dbReference type="InterPro" id="IPR029119">
    <property type="entry name" value="MutY_C"/>
</dbReference>
<evidence type="ECO:0000256" key="14">
    <source>
        <dbReference type="ARBA" id="ARBA00023295"/>
    </source>
</evidence>
<comment type="caution">
    <text evidence="16">The sequence shown here is derived from an EMBL/GenBank/DDBJ whole genome shotgun (WGS) entry which is preliminary data.</text>
</comment>
<dbReference type="InterPro" id="IPR004036">
    <property type="entry name" value="Endonuclease-III-like_CS2"/>
</dbReference>
<dbReference type="GO" id="GO:0034039">
    <property type="term" value="F:8-oxo-7,8-dihydroguanine DNA N-glycosylase activity"/>
    <property type="evidence" value="ECO:0007669"/>
    <property type="project" value="TreeGrafter"/>
</dbReference>
<dbReference type="SMART" id="SM00525">
    <property type="entry name" value="FES"/>
    <property type="match status" value="1"/>
</dbReference>
<keyword evidence="8" id="KW-0479">Metal-binding</keyword>
<evidence type="ECO:0000256" key="7">
    <source>
        <dbReference type="ARBA" id="ARBA00022485"/>
    </source>
</evidence>
<dbReference type="RefSeq" id="WP_062189244.1">
    <property type="nucleotide sequence ID" value="NZ_DF967965.1"/>
</dbReference>
<dbReference type="InterPro" id="IPR015797">
    <property type="entry name" value="NUDIX_hydrolase-like_dom_sf"/>
</dbReference>
<evidence type="ECO:0000256" key="3">
    <source>
        <dbReference type="ARBA" id="ARBA00002933"/>
    </source>
</evidence>
<dbReference type="Gene3D" id="1.10.1670.10">
    <property type="entry name" value="Helix-hairpin-Helix base-excision DNA repair enzymes (C-terminal)"/>
    <property type="match status" value="1"/>
</dbReference>
<organism evidence="16 17">
    <name type="scientific">Anaerolinea thermolimosa</name>
    <dbReference type="NCBI Taxonomy" id="229919"/>
    <lineage>
        <taxon>Bacteria</taxon>
        <taxon>Bacillati</taxon>
        <taxon>Chloroflexota</taxon>
        <taxon>Anaerolineae</taxon>
        <taxon>Anaerolineales</taxon>
        <taxon>Anaerolineaceae</taxon>
        <taxon>Anaerolinea</taxon>
    </lineage>
</organism>
<keyword evidence="11" id="KW-0408">Iron</keyword>
<evidence type="ECO:0000256" key="10">
    <source>
        <dbReference type="ARBA" id="ARBA00022801"/>
    </source>
</evidence>
<dbReference type="PANTHER" id="PTHR42944">
    <property type="entry name" value="ADENINE DNA GLYCOSYLASE"/>
    <property type="match status" value="1"/>
</dbReference>
<dbReference type="NCBIfam" id="TIGR01084">
    <property type="entry name" value="mutY"/>
    <property type="match status" value="1"/>
</dbReference>
<dbReference type="SUPFAM" id="SSF48150">
    <property type="entry name" value="DNA-glycosylase"/>
    <property type="match status" value="1"/>
</dbReference>
<keyword evidence="10" id="KW-0378">Hydrolase</keyword>
<dbReference type="GO" id="GO:0006298">
    <property type="term" value="P:mismatch repair"/>
    <property type="evidence" value="ECO:0007669"/>
    <property type="project" value="TreeGrafter"/>
</dbReference>
<dbReference type="EMBL" id="DPBP01000013">
    <property type="protein sequence ID" value="HCE16797.1"/>
    <property type="molecule type" value="Genomic_DNA"/>
</dbReference>
<evidence type="ECO:0000256" key="9">
    <source>
        <dbReference type="ARBA" id="ARBA00022763"/>
    </source>
</evidence>
<dbReference type="InterPro" id="IPR011257">
    <property type="entry name" value="DNA_glycosylase"/>
</dbReference>
<evidence type="ECO:0000256" key="4">
    <source>
        <dbReference type="ARBA" id="ARBA00008343"/>
    </source>
</evidence>
<dbReference type="CDD" id="cd03425">
    <property type="entry name" value="NUDIX_MutT_NudA_like"/>
    <property type="match status" value="1"/>
</dbReference>
<dbReference type="STRING" id="229919.GCA_001050195_00399"/>
<evidence type="ECO:0000256" key="12">
    <source>
        <dbReference type="ARBA" id="ARBA00023014"/>
    </source>
</evidence>
<dbReference type="PROSITE" id="PS51462">
    <property type="entry name" value="NUDIX"/>
    <property type="match status" value="1"/>
</dbReference>
<protein>
    <recommendedName>
        <fullName evidence="6">Adenine DNA glycosylase</fullName>
        <ecNumber evidence="5">3.2.2.31</ecNumber>
    </recommendedName>
</protein>
<sequence>MMSEVSRRLLEWYERSARRLPWRGEHDPYRVWVSEVMLQQTRVETVIPYYLRWMERFPTLHSLAEASLEEVLKTWEGLGYYRRAVNIHRAARLVVDKYGGQLPRDCSTLQKLPGIGTYSAAAIASIAFGQDELALDGNVRRVVSRVFNVREALDTTIGERTVGELARAHLPPGRAGEYNQAWMDLGTAICTPKKPDCPLCPLGEICEARALGVQEQRPVTRGRRPIPQVTVAAGVLHRDGLVLIARRPEGGLLGGLWEFPGGKQEGEESLSECLQRELFEELGVKIEVGEKLGVFKHAYTHFRVTLHAFACRILEGEPCPLQPSELRWVRLSQLGEYPMGKIDRQLARLLQGGG</sequence>
<dbReference type="GO" id="GO:0035485">
    <property type="term" value="F:adenine/guanine mispair binding"/>
    <property type="evidence" value="ECO:0007669"/>
    <property type="project" value="TreeGrafter"/>
</dbReference>
<keyword evidence="13" id="KW-0234">DNA repair</keyword>
<dbReference type="GO" id="GO:0046872">
    <property type="term" value="F:metal ion binding"/>
    <property type="evidence" value="ECO:0007669"/>
    <property type="project" value="UniProtKB-KW"/>
</dbReference>